<evidence type="ECO:0000313" key="1">
    <source>
        <dbReference type="EMBL" id="SKA27318.1"/>
    </source>
</evidence>
<dbReference type="SUPFAM" id="SSF82171">
    <property type="entry name" value="DPP6 N-terminal domain-like"/>
    <property type="match status" value="1"/>
</dbReference>
<evidence type="ECO:0000313" key="2">
    <source>
        <dbReference type="Proteomes" id="UP000190092"/>
    </source>
</evidence>
<accession>A0A1T4SH97</accession>
<keyword evidence="2" id="KW-1185">Reference proteome</keyword>
<protein>
    <submittedName>
        <fullName evidence="1">Uncharacterized protein</fullName>
    </submittedName>
</protein>
<dbReference type="AlphaFoldDB" id="A0A1T4SH97"/>
<proteinExistence type="predicted"/>
<name>A0A1T4SH97_9HYPH</name>
<organism evidence="1 2">
    <name type="scientific">Enhydrobacter aerosaccus</name>
    <dbReference type="NCBI Taxonomy" id="225324"/>
    <lineage>
        <taxon>Bacteria</taxon>
        <taxon>Pseudomonadati</taxon>
        <taxon>Pseudomonadota</taxon>
        <taxon>Alphaproteobacteria</taxon>
        <taxon>Hyphomicrobiales</taxon>
        <taxon>Enhydrobacter</taxon>
    </lineage>
</organism>
<gene>
    <name evidence="1" type="ORF">SAMN02745126_04639</name>
</gene>
<reference evidence="2" key="1">
    <citation type="submission" date="2017-02" db="EMBL/GenBank/DDBJ databases">
        <authorList>
            <person name="Varghese N."/>
            <person name="Submissions S."/>
        </authorList>
    </citation>
    <scope>NUCLEOTIDE SEQUENCE [LARGE SCALE GENOMIC DNA]</scope>
    <source>
        <strain evidence="2">ATCC 27094</strain>
    </source>
</reference>
<sequence>MILCLVIPQAATAQITIGSEFTLSPDGSELAFGYRTPKTRGSALYNWKTGLLRATPFMANSYSTDGKKIAGHNEQGLLVADASDPTRVDLVPNSNGCSLPVFQPGNKTLLCIDMMVPKAIRHPTMVLIDIQTGQRQIVLGNLVSTFDIAQPSFVSPTEFLFGTRDAPNNELRAAGKELGAQDLQLMTYRFRFGSTPQIAFPDVVRRLLQTPFASFSTFVSSEGGRRTAFVGRSNDTSCAEPPQIGPFGPMFRYDVYAIENGVATQITRICKLLGTAVISQRGNVAAFSVAASSPAKPSYGVRGAPHQEPWLVDLVTKVVTPLQLPARIAQDPRFN</sequence>
<dbReference type="Proteomes" id="UP000190092">
    <property type="component" value="Unassembled WGS sequence"/>
</dbReference>
<dbReference type="EMBL" id="FUWJ01000008">
    <property type="protein sequence ID" value="SKA27318.1"/>
    <property type="molecule type" value="Genomic_DNA"/>
</dbReference>